<keyword evidence="1" id="KW-0732">Signal</keyword>
<dbReference type="AlphaFoldDB" id="A0A1M3TZJ0"/>
<proteinExistence type="predicted"/>
<sequence length="68" mass="7413">MTFFLYASLTILPSWGAFFLSPAIHLLTTTETLVDTFGVIPRWNMQRAGYGCLPAGISPPSLAHSLDV</sequence>
<feature type="signal peptide" evidence="1">
    <location>
        <begin position="1"/>
        <end position="16"/>
    </location>
</feature>
<dbReference type="Proteomes" id="UP000184063">
    <property type="component" value="Unassembled WGS sequence"/>
</dbReference>
<dbReference type="VEuPathDB" id="FungiDB:ASPFODRAFT_39478"/>
<protein>
    <submittedName>
        <fullName evidence="2">Uncharacterized protein</fullName>
    </submittedName>
</protein>
<feature type="chain" id="PRO_5012906026" evidence="1">
    <location>
        <begin position="17"/>
        <end position="68"/>
    </location>
</feature>
<organism evidence="2 3">
    <name type="scientific">Aspergillus luchuensis (strain CBS 106.47)</name>
    <dbReference type="NCBI Taxonomy" id="1137211"/>
    <lineage>
        <taxon>Eukaryota</taxon>
        <taxon>Fungi</taxon>
        <taxon>Dikarya</taxon>
        <taxon>Ascomycota</taxon>
        <taxon>Pezizomycotina</taxon>
        <taxon>Eurotiomycetes</taxon>
        <taxon>Eurotiomycetidae</taxon>
        <taxon>Eurotiales</taxon>
        <taxon>Aspergillaceae</taxon>
        <taxon>Aspergillus</taxon>
        <taxon>Aspergillus subgen. Circumdati</taxon>
    </lineage>
</organism>
<evidence type="ECO:0000313" key="3">
    <source>
        <dbReference type="Proteomes" id="UP000184063"/>
    </source>
</evidence>
<evidence type="ECO:0000256" key="1">
    <source>
        <dbReference type="SAM" id="SignalP"/>
    </source>
</evidence>
<accession>A0A1M3TZJ0</accession>
<reference evidence="3" key="1">
    <citation type="journal article" date="2017" name="Genome Biol.">
        <title>Comparative genomics reveals high biological diversity and specific adaptations in the industrially and medically important fungal genus Aspergillus.</title>
        <authorList>
            <person name="de Vries R.P."/>
            <person name="Riley R."/>
            <person name="Wiebenga A."/>
            <person name="Aguilar-Osorio G."/>
            <person name="Amillis S."/>
            <person name="Uchima C.A."/>
            <person name="Anderluh G."/>
            <person name="Asadollahi M."/>
            <person name="Askin M."/>
            <person name="Barry K."/>
            <person name="Battaglia E."/>
            <person name="Bayram O."/>
            <person name="Benocci T."/>
            <person name="Braus-Stromeyer S.A."/>
            <person name="Caldana C."/>
            <person name="Canovas D."/>
            <person name="Cerqueira G.C."/>
            <person name="Chen F."/>
            <person name="Chen W."/>
            <person name="Choi C."/>
            <person name="Clum A."/>
            <person name="Dos Santos R.A."/>
            <person name="Damasio A.R."/>
            <person name="Diallinas G."/>
            <person name="Emri T."/>
            <person name="Fekete E."/>
            <person name="Flipphi M."/>
            <person name="Freyberg S."/>
            <person name="Gallo A."/>
            <person name="Gournas C."/>
            <person name="Habgood R."/>
            <person name="Hainaut M."/>
            <person name="Harispe M.L."/>
            <person name="Henrissat B."/>
            <person name="Hilden K.S."/>
            <person name="Hope R."/>
            <person name="Hossain A."/>
            <person name="Karabika E."/>
            <person name="Karaffa L."/>
            <person name="Karanyi Z."/>
            <person name="Krasevec N."/>
            <person name="Kuo A."/>
            <person name="Kusch H."/>
            <person name="LaButti K."/>
            <person name="Lagendijk E.L."/>
            <person name="Lapidus A."/>
            <person name="Levasseur A."/>
            <person name="Lindquist E."/>
            <person name="Lipzen A."/>
            <person name="Logrieco A.F."/>
            <person name="MacCabe A."/>
            <person name="Maekelae M.R."/>
            <person name="Malavazi I."/>
            <person name="Melin P."/>
            <person name="Meyer V."/>
            <person name="Mielnichuk N."/>
            <person name="Miskei M."/>
            <person name="Molnar A.P."/>
            <person name="Mule G."/>
            <person name="Ngan C.Y."/>
            <person name="Orejas M."/>
            <person name="Orosz E."/>
            <person name="Ouedraogo J.P."/>
            <person name="Overkamp K.M."/>
            <person name="Park H.-S."/>
            <person name="Perrone G."/>
            <person name="Piumi F."/>
            <person name="Punt P.J."/>
            <person name="Ram A.F."/>
            <person name="Ramon A."/>
            <person name="Rauscher S."/>
            <person name="Record E."/>
            <person name="Riano-Pachon D.M."/>
            <person name="Robert V."/>
            <person name="Roehrig J."/>
            <person name="Ruller R."/>
            <person name="Salamov A."/>
            <person name="Salih N.S."/>
            <person name="Samson R.A."/>
            <person name="Sandor E."/>
            <person name="Sanguinetti M."/>
            <person name="Schuetze T."/>
            <person name="Sepcic K."/>
            <person name="Shelest E."/>
            <person name="Sherlock G."/>
            <person name="Sophianopoulou V."/>
            <person name="Squina F.M."/>
            <person name="Sun H."/>
            <person name="Susca A."/>
            <person name="Todd R.B."/>
            <person name="Tsang A."/>
            <person name="Unkles S.E."/>
            <person name="van de Wiele N."/>
            <person name="van Rossen-Uffink D."/>
            <person name="Oliveira J.V."/>
            <person name="Vesth T.C."/>
            <person name="Visser J."/>
            <person name="Yu J.-H."/>
            <person name="Zhou M."/>
            <person name="Andersen M.R."/>
            <person name="Archer D.B."/>
            <person name="Baker S.E."/>
            <person name="Benoit I."/>
            <person name="Brakhage A.A."/>
            <person name="Braus G.H."/>
            <person name="Fischer R."/>
            <person name="Frisvad J.C."/>
            <person name="Goldman G.H."/>
            <person name="Houbraken J."/>
            <person name="Oakley B."/>
            <person name="Pocsi I."/>
            <person name="Scazzocchio C."/>
            <person name="Seiboth B."/>
            <person name="vanKuyk P.A."/>
            <person name="Wortman J."/>
            <person name="Dyer P.S."/>
            <person name="Grigoriev I.V."/>
        </authorList>
    </citation>
    <scope>NUCLEOTIDE SEQUENCE [LARGE SCALE GENOMIC DNA]</scope>
    <source>
        <strain evidence="3">CBS 106.47</strain>
    </source>
</reference>
<dbReference type="EMBL" id="KV878236">
    <property type="protein sequence ID" value="OJZ92175.1"/>
    <property type="molecule type" value="Genomic_DNA"/>
</dbReference>
<name>A0A1M3TZJ0_ASPLC</name>
<evidence type="ECO:0000313" key="2">
    <source>
        <dbReference type="EMBL" id="OJZ92175.1"/>
    </source>
</evidence>
<gene>
    <name evidence="2" type="ORF">ASPFODRAFT_39478</name>
</gene>